<dbReference type="AlphaFoldDB" id="A0AAD6TSL3"/>
<sequence>MPSLRDAEPRPPESPWSADSAVLAPGLLEANSCHTGDPHPRFKSIFKVVHTPGNPGDNSAPALPQAQVQDPVVWGGNDDWGDSGGTGSSRGWGWGAGTPWGMGDTSGWGDPSVQWGTTTAGWPLEASLTSQTS</sequence>
<reference evidence="2" key="1">
    <citation type="submission" date="2023-03" db="EMBL/GenBank/DDBJ databases">
        <title>Massive genome expansion in bonnet fungi (Mycena s.s.) driven by repeated elements and novel gene families across ecological guilds.</title>
        <authorList>
            <consortium name="Lawrence Berkeley National Laboratory"/>
            <person name="Harder C.B."/>
            <person name="Miyauchi S."/>
            <person name="Viragh M."/>
            <person name="Kuo A."/>
            <person name="Thoen E."/>
            <person name="Andreopoulos B."/>
            <person name="Lu D."/>
            <person name="Skrede I."/>
            <person name="Drula E."/>
            <person name="Henrissat B."/>
            <person name="Morin E."/>
            <person name="Kohler A."/>
            <person name="Barry K."/>
            <person name="LaButti K."/>
            <person name="Morin E."/>
            <person name="Salamov A."/>
            <person name="Lipzen A."/>
            <person name="Mereny Z."/>
            <person name="Hegedus B."/>
            <person name="Baldrian P."/>
            <person name="Stursova M."/>
            <person name="Weitz H."/>
            <person name="Taylor A."/>
            <person name="Grigoriev I.V."/>
            <person name="Nagy L.G."/>
            <person name="Martin F."/>
            <person name="Kauserud H."/>
        </authorList>
    </citation>
    <scope>NUCLEOTIDE SEQUENCE</scope>
    <source>
        <strain evidence="2">CBHHK173m</strain>
    </source>
</reference>
<evidence type="ECO:0000313" key="2">
    <source>
        <dbReference type="EMBL" id="KAJ7078272.1"/>
    </source>
</evidence>
<keyword evidence="3" id="KW-1185">Reference proteome</keyword>
<comment type="caution">
    <text evidence="2">The sequence shown here is derived from an EMBL/GenBank/DDBJ whole genome shotgun (WGS) entry which is preliminary data.</text>
</comment>
<dbReference type="Proteomes" id="UP001222325">
    <property type="component" value="Unassembled WGS sequence"/>
</dbReference>
<name>A0AAD6TSL3_9AGAR</name>
<evidence type="ECO:0000256" key="1">
    <source>
        <dbReference type="SAM" id="MobiDB-lite"/>
    </source>
</evidence>
<feature type="region of interest" description="Disordered" evidence="1">
    <location>
        <begin position="1"/>
        <end position="21"/>
    </location>
</feature>
<feature type="compositionally biased region" description="Basic and acidic residues" evidence="1">
    <location>
        <begin position="1"/>
        <end position="11"/>
    </location>
</feature>
<feature type="region of interest" description="Disordered" evidence="1">
    <location>
        <begin position="71"/>
        <end position="133"/>
    </location>
</feature>
<gene>
    <name evidence="2" type="ORF">B0H15DRAFT_804877</name>
</gene>
<dbReference type="EMBL" id="JARJCN010000067">
    <property type="protein sequence ID" value="KAJ7078272.1"/>
    <property type="molecule type" value="Genomic_DNA"/>
</dbReference>
<organism evidence="2 3">
    <name type="scientific">Mycena belliarum</name>
    <dbReference type="NCBI Taxonomy" id="1033014"/>
    <lineage>
        <taxon>Eukaryota</taxon>
        <taxon>Fungi</taxon>
        <taxon>Dikarya</taxon>
        <taxon>Basidiomycota</taxon>
        <taxon>Agaricomycotina</taxon>
        <taxon>Agaricomycetes</taxon>
        <taxon>Agaricomycetidae</taxon>
        <taxon>Agaricales</taxon>
        <taxon>Marasmiineae</taxon>
        <taxon>Mycenaceae</taxon>
        <taxon>Mycena</taxon>
    </lineage>
</organism>
<protein>
    <submittedName>
        <fullName evidence="2">Uncharacterized protein</fullName>
    </submittedName>
</protein>
<proteinExistence type="predicted"/>
<feature type="compositionally biased region" description="Gly residues" evidence="1">
    <location>
        <begin position="82"/>
        <end position="106"/>
    </location>
</feature>
<accession>A0AAD6TSL3</accession>
<evidence type="ECO:0000313" key="3">
    <source>
        <dbReference type="Proteomes" id="UP001222325"/>
    </source>
</evidence>